<dbReference type="EMBL" id="CP036150">
    <property type="protein sequence ID" value="QEN08318.1"/>
    <property type="molecule type" value="Genomic_DNA"/>
</dbReference>
<dbReference type="PANTHER" id="PTHR47514:SF1">
    <property type="entry name" value="TRANSKETOLASE N-TERMINAL SECTION-RELATED"/>
    <property type="match status" value="1"/>
</dbReference>
<accession>A0A5C1QLW4</accession>
<dbReference type="PANTHER" id="PTHR47514">
    <property type="entry name" value="TRANSKETOLASE N-TERMINAL SECTION-RELATED"/>
    <property type="match status" value="1"/>
</dbReference>
<proteinExistence type="inferred from homology"/>
<evidence type="ECO:0000256" key="2">
    <source>
        <dbReference type="ARBA" id="ARBA00007131"/>
    </source>
</evidence>
<protein>
    <submittedName>
        <fullName evidence="5">Transketolase</fullName>
    </submittedName>
</protein>
<evidence type="ECO:0000256" key="3">
    <source>
        <dbReference type="ARBA" id="ARBA00023052"/>
    </source>
</evidence>
<dbReference type="KEGG" id="ock:EXM22_10075"/>
<evidence type="ECO:0000259" key="4">
    <source>
        <dbReference type="Pfam" id="PF00456"/>
    </source>
</evidence>
<comment type="cofactor">
    <cofactor evidence="1">
        <name>thiamine diphosphate</name>
        <dbReference type="ChEBI" id="CHEBI:58937"/>
    </cofactor>
</comment>
<sequence length="287" mass="32137">MPLEREEFLMLEQKARDLRKLIIKTVVWAGSSHIGGSLSAIDLLTILYYKYMNIDVSIPDWEDRDRFILSKGHIGVGFAPVLADKGYFPLHWLETFNHTHSQLGMYLDKNKVPGLDASTGSLGHGLPLAFGLALSAWLREQNFRTYCLLGDGESNEGSNWEAAMAISHYNLSNVIPIIDRNHSMLDGCTEEAMGIEPLADKWSAFGFHVIDVEDGNDMYQLATAIEAAHAADIPSVIIMQTKKGCGVAHMTDDNLFAGFDSEKQTQCLKDIDEYHDARMRRKMELIV</sequence>
<dbReference type="OrthoDB" id="8732661at2"/>
<name>A0A5C1QLW4_9SPIO</name>
<dbReference type="SUPFAM" id="SSF52518">
    <property type="entry name" value="Thiamin diphosphate-binding fold (THDP-binding)"/>
    <property type="match status" value="1"/>
</dbReference>
<dbReference type="RefSeq" id="WP_149486398.1">
    <property type="nucleotide sequence ID" value="NZ_CP036150.1"/>
</dbReference>
<feature type="domain" description="Transketolase N-terminal" evidence="4">
    <location>
        <begin position="15"/>
        <end position="249"/>
    </location>
</feature>
<evidence type="ECO:0000313" key="6">
    <source>
        <dbReference type="Proteomes" id="UP000324209"/>
    </source>
</evidence>
<keyword evidence="6" id="KW-1185">Reference proteome</keyword>
<dbReference type="Pfam" id="PF00456">
    <property type="entry name" value="Transketolase_N"/>
    <property type="match status" value="1"/>
</dbReference>
<dbReference type="Gene3D" id="3.40.50.970">
    <property type="match status" value="1"/>
</dbReference>
<reference evidence="5 6" key="1">
    <citation type="submission" date="2019-02" db="EMBL/GenBank/DDBJ databases">
        <title>Complete Genome Sequence and Methylome Analysis of free living Spirochaetas.</title>
        <authorList>
            <person name="Fomenkov A."/>
            <person name="Dubinina G."/>
            <person name="Leshcheva N."/>
            <person name="Mikheeva N."/>
            <person name="Grabovich M."/>
            <person name="Vincze T."/>
            <person name="Roberts R.J."/>
        </authorList>
    </citation>
    <scope>NUCLEOTIDE SEQUENCE [LARGE SCALE GENOMIC DNA]</scope>
    <source>
        <strain evidence="5 6">K2</strain>
    </source>
</reference>
<evidence type="ECO:0000313" key="5">
    <source>
        <dbReference type="EMBL" id="QEN08318.1"/>
    </source>
</evidence>
<dbReference type="CDD" id="cd02012">
    <property type="entry name" value="TPP_TK"/>
    <property type="match status" value="1"/>
</dbReference>
<dbReference type="InterPro" id="IPR005474">
    <property type="entry name" value="Transketolase_N"/>
</dbReference>
<comment type="similarity">
    <text evidence="2">Belongs to the transketolase family.</text>
</comment>
<dbReference type="Proteomes" id="UP000324209">
    <property type="component" value="Chromosome"/>
</dbReference>
<organism evidence="5 6">
    <name type="scientific">Oceanispirochaeta crateris</name>
    <dbReference type="NCBI Taxonomy" id="2518645"/>
    <lineage>
        <taxon>Bacteria</taxon>
        <taxon>Pseudomonadati</taxon>
        <taxon>Spirochaetota</taxon>
        <taxon>Spirochaetia</taxon>
        <taxon>Spirochaetales</taxon>
        <taxon>Spirochaetaceae</taxon>
        <taxon>Oceanispirochaeta</taxon>
    </lineage>
</organism>
<dbReference type="InterPro" id="IPR029061">
    <property type="entry name" value="THDP-binding"/>
</dbReference>
<gene>
    <name evidence="5" type="ORF">EXM22_10075</name>
</gene>
<keyword evidence="3" id="KW-0786">Thiamine pyrophosphate</keyword>
<evidence type="ECO:0000256" key="1">
    <source>
        <dbReference type="ARBA" id="ARBA00001964"/>
    </source>
</evidence>
<dbReference type="AlphaFoldDB" id="A0A5C1QLW4"/>